<dbReference type="CDD" id="cd04301">
    <property type="entry name" value="NAT_SF"/>
    <property type="match status" value="1"/>
</dbReference>
<reference evidence="4 5" key="1">
    <citation type="submission" date="2020-08" db="EMBL/GenBank/DDBJ databases">
        <title>Sequencing the genomes of 1000 actinobacteria strains.</title>
        <authorList>
            <person name="Klenk H.-P."/>
        </authorList>
    </citation>
    <scope>NUCLEOTIDE SEQUENCE [LARGE SCALE GENOMIC DNA]</scope>
    <source>
        <strain evidence="4 5">DSM 45823</strain>
    </source>
</reference>
<dbReference type="EMBL" id="JACJII010000001">
    <property type="protein sequence ID" value="MBA9005464.1"/>
    <property type="molecule type" value="Genomic_DNA"/>
</dbReference>
<dbReference type="SUPFAM" id="SSF55729">
    <property type="entry name" value="Acyl-CoA N-acyltransferases (Nat)"/>
    <property type="match status" value="2"/>
</dbReference>
<gene>
    <name evidence="4" type="ORF">HNR21_004346</name>
</gene>
<evidence type="ECO:0000256" key="2">
    <source>
        <dbReference type="ARBA" id="ARBA00023315"/>
    </source>
</evidence>
<keyword evidence="1 4" id="KW-0808">Transferase</keyword>
<feature type="domain" description="N-acetyltransferase" evidence="3">
    <location>
        <begin position="4"/>
        <end position="148"/>
    </location>
</feature>
<comment type="caution">
    <text evidence="4">The sequence shown here is derived from an EMBL/GenBank/DDBJ whole genome shotgun (WGS) entry which is preliminary data.</text>
</comment>
<dbReference type="GO" id="GO:0016747">
    <property type="term" value="F:acyltransferase activity, transferring groups other than amino-acyl groups"/>
    <property type="evidence" value="ECO:0007669"/>
    <property type="project" value="InterPro"/>
</dbReference>
<protein>
    <submittedName>
        <fullName evidence="4">GNAT superfamily N-acetyltransferase</fullName>
    </submittedName>
</protein>
<dbReference type="InterPro" id="IPR000182">
    <property type="entry name" value="GNAT_dom"/>
</dbReference>
<accession>A0A7W3N0Y7</accession>
<dbReference type="InterPro" id="IPR016181">
    <property type="entry name" value="Acyl_CoA_acyltransferase"/>
</dbReference>
<evidence type="ECO:0000256" key="1">
    <source>
        <dbReference type="ARBA" id="ARBA00022679"/>
    </source>
</evidence>
<dbReference type="Proteomes" id="UP000539313">
    <property type="component" value="Unassembled WGS sequence"/>
</dbReference>
<dbReference type="InterPro" id="IPR050832">
    <property type="entry name" value="Bact_Acetyltransf"/>
</dbReference>
<sequence length="330" mass="35992">MDVIALGDPTDAQIGEWQSVAAAVWACDRPGDPVPDLEQTRARLLVPPPASRNVLWAAVDGGRMCGTAYLRLPDDAGRAAEIDVQVLPAHRRRGIGTRLLAVAADRLRAARCGTVVVQVLAGTPAVPFLEAHGFHCVLSLRVMLLRLDELDPLRLARLVADAPPGYRLARWTGTVSDELAGELAMAKRAMADITVGGSFRWDPRRVREMAEAVAARGDRLYTVAALHGPAAAPRIAGFTEVVVSSTAPERAAQYDTAVVPEHRGRRLGIWLKAAMLEWLRTERPDVREIETDNADDNSHMLAVNAELGFRHQRDHLDYQADVADLPTLVR</sequence>
<keyword evidence="2" id="KW-0012">Acyltransferase</keyword>
<organism evidence="4 5">
    <name type="scientific">Thermomonospora cellulosilytica</name>
    <dbReference type="NCBI Taxonomy" id="1411118"/>
    <lineage>
        <taxon>Bacteria</taxon>
        <taxon>Bacillati</taxon>
        <taxon>Actinomycetota</taxon>
        <taxon>Actinomycetes</taxon>
        <taxon>Streptosporangiales</taxon>
        <taxon>Thermomonosporaceae</taxon>
        <taxon>Thermomonospora</taxon>
    </lineage>
</organism>
<dbReference type="PROSITE" id="PS51186">
    <property type="entry name" value="GNAT"/>
    <property type="match status" value="1"/>
</dbReference>
<dbReference type="RefSeq" id="WP_182706657.1">
    <property type="nucleotide sequence ID" value="NZ_JACJII010000001.1"/>
</dbReference>
<proteinExistence type="predicted"/>
<evidence type="ECO:0000313" key="5">
    <source>
        <dbReference type="Proteomes" id="UP000539313"/>
    </source>
</evidence>
<dbReference type="PANTHER" id="PTHR43877">
    <property type="entry name" value="AMINOALKYLPHOSPHONATE N-ACETYLTRANSFERASE-RELATED-RELATED"/>
    <property type="match status" value="1"/>
</dbReference>
<dbReference type="Gene3D" id="3.40.630.30">
    <property type="match status" value="1"/>
</dbReference>
<keyword evidence="5" id="KW-1185">Reference proteome</keyword>
<name>A0A7W3N0Y7_9ACTN</name>
<dbReference type="Pfam" id="PF00583">
    <property type="entry name" value="Acetyltransf_1"/>
    <property type="match status" value="2"/>
</dbReference>
<evidence type="ECO:0000259" key="3">
    <source>
        <dbReference type="PROSITE" id="PS51186"/>
    </source>
</evidence>
<evidence type="ECO:0000313" key="4">
    <source>
        <dbReference type="EMBL" id="MBA9005464.1"/>
    </source>
</evidence>
<dbReference type="AlphaFoldDB" id="A0A7W3N0Y7"/>
<dbReference type="PANTHER" id="PTHR43877:SF1">
    <property type="entry name" value="ACETYLTRANSFERASE"/>
    <property type="match status" value="1"/>
</dbReference>